<dbReference type="GO" id="GO:0006260">
    <property type="term" value="P:DNA replication"/>
    <property type="evidence" value="ECO:0007669"/>
    <property type="project" value="UniProtKB-KW"/>
</dbReference>
<sequence length="143" mass="17009">MTDPYSILGVSRNASEDEIKKAYRSLSRKYHPDANINNPNKEAAEEKFKEIQAAYNRIMDERQNGGPFYQDFYNNSQSANYGPYNNYGPYGNYGNQNQNQQDYDNWYEYKRYYYGYNRPYFGVVRWCASMIILNLLCNICCFF</sequence>
<reference evidence="3 4" key="1">
    <citation type="submission" date="2016-10" db="EMBL/GenBank/DDBJ databases">
        <authorList>
            <person name="de Groot N.N."/>
        </authorList>
    </citation>
    <scope>NUCLEOTIDE SEQUENCE [LARGE SCALE GENOMIC DNA]</scope>
    <source>
        <strain evidence="3 4">DSM 10317</strain>
    </source>
</reference>
<feature type="domain" description="J" evidence="2">
    <location>
        <begin position="3"/>
        <end position="88"/>
    </location>
</feature>
<accession>A0A1G5RUL0</accession>
<evidence type="ECO:0000313" key="4">
    <source>
        <dbReference type="Proteomes" id="UP000199428"/>
    </source>
</evidence>
<dbReference type="SMART" id="SM00271">
    <property type="entry name" value="DnaJ"/>
    <property type="match status" value="1"/>
</dbReference>
<name>A0A1G5RUL0_PSEXY</name>
<dbReference type="InterPro" id="IPR036869">
    <property type="entry name" value="J_dom_sf"/>
</dbReference>
<keyword evidence="1" id="KW-0235">DNA replication</keyword>
<dbReference type="PANTHER" id="PTHR24074">
    <property type="entry name" value="CO-CHAPERONE PROTEIN DJLA"/>
    <property type="match status" value="1"/>
</dbReference>
<protein>
    <submittedName>
        <fullName evidence="3">DnaJ domain-containing protein</fullName>
    </submittedName>
</protein>
<dbReference type="Proteomes" id="UP000199428">
    <property type="component" value="Unassembled WGS sequence"/>
</dbReference>
<dbReference type="EMBL" id="FMWK01000002">
    <property type="protein sequence ID" value="SCZ77019.1"/>
    <property type="molecule type" value="Genomic_DNA"/>
</dbReference>
<evidence type="ECO:0000313" key="3">
    <source>
        <dbReference type="EMBL" id="SCZ77019.1"/>
    </source>
</evidence>
<dbReference type="SUPFAM" id="SSF46565">
    <property type="entry name" value="Chaperone J-domain"/>
    <property type="match status" value="1"/>
</dbReference>
<dbReference type="AlphaFoldDB" id="A0A1G5RUL0"/>
<dbReference type="InterPro" id="IPR050817">
    <property type="entry name" value="DjlA_DnaK_co-chaperone"/>
</dbReference>
<dbReference type="CDD" id="cd06257">
    <property type="entry name" value="DnaJ"/>
    <property type="match status" value="1"/>
</dbReference>
<dbReference type="RefSeq" id="WP_028246407.1">
    <property type="nucleotide sequence ID" value="NZ_FMWK01000002.1"/>
</dbReference>
<proteinExistence type="predicted"/>
<dbReference type="PRINTS" id="PR00625">
    <property type="entry name" value="JDOMAIN"/>
</dbReference>
<dbReference type="Pfam" id="PF00226">
    <property type="entry name" value="DnaJ"/>
    <property type="match status" value="1"/>
</dbReference>
<gene>
    <name evidence="3" type="ORF">SAMN02910350_00565</name>
</gene>
<evidence type="ECO:0000259" key="2">
    <source>
        <dbReference type="PROSITE" id="PS50076"/>
    </source>
</evidence>
<dbReference type="InterPro" id="IPR001623">
    <property type="entry name" value="DnaJ_domain"/>
</dbReference>
<evidence type="ECO:0000256" key="1">
    <source>
        <dbReference type="ARBA" id="ARBA00022705"/>
    </source>
</evidence>
<dbReference type="Gene3D" id="1.10.287.110">
    <property type="entry name" value="DnaJ domain"/>
    <property type="match status" value="1"/>
</dbReference>
<dbReference type="PROSITE" id="PS50076">
    <property type="entry name" value="DNAJ_2"/>
    <property type="match status" value="1"/>
</dbReference>
<organism evidence="3 4">
    <name type="scientific">Pseudobutyrivibrio xylanivorans</name>
    <dbReference type="NCBI Taxonomy" id="185007"/>
    <lineage>
        <taxon>Bacteria</taxon>
        <taxon>Bacillati</taxon>
        <taxon>Bacillota</taxon>
        <taxon>Clostridia</taxon>
        <taxon>Lachnospirales</taxon>
        <taxon>Lachnospiraceae</taxon>
        <taxon>Pseudobutyrivibrio</taxon>
    </lineage>
</organism>